<feature type="region of interest" description="Disordered" evidence="1">
    <location>
        <begin position="880"/>
        <end position="933"/>
    </location>
</feature>
<dbReference type="GO" id="GO:0008017">
    <property type="term" value="F:microtubule binding"/>
    <property type="evidence" value="ECO:0007669"/>
    <property type="project" value="InterPro"/>
</dbReference>
<dbReference type="SUPFAM" id="SSF50346">
    <property type="entry name" value="PRC-barrel domain"/>
    <property type="match status" value="1"/>
</dbReference>
<reference evidence="4 5" key="1">
    <citation type="submission" date="2019-03" db="EMBL/GenBank/DDBJ databases">
        <authorList>
            <person name="Gaulin E."/>
            <person name="Dumas B."/>
        </authorList>
    </citation>
    <scope>NUCLEOTIDE SEQUENCE [LARGE SCALE GENOMIC DNA]</scope>
    <source>
        <strain evidence="4">CBS 568.67</strain>
    </source>
</reference>
<dbReference type="PANTHER" id="PTHR21595">
    <property type="entry name" value="PATRONIN"/>
    <property type="match status" value="1"/>
</dbReference>
<dbReference type="GO" id="GO:0005516">
    <property type="term" value="F:calmodulin binding"/>
    <property type="evidence" value="ECO:0007669"/>
    <property type="project" value="InterPro"/>
</dbReference>
<dbReference type="PANTHER" id="PTHR21595:SF0">
    <property type="entry name" value="PATRONIN"/>
    <property type="match status" value="1"/>
</dbReference>
<feature type="region of interest" description="Disordered" evidence="1">
    <location>
        <begin position="828"/>
        <end position="848"/>
    </location>
</feature>
<feature type="region of interest" description="Disordered" evidence="1">
    <location>
        <begin position="401"/>
        <end position="423"/>
    </location>
</feature>
<protein>
    <submittedName>
        <fullName evidence="4">Aste57867_10497 protein</fullName>
    </submittedName>
</protein>
<evidence type="ECO:0000313" key="3">
    <source>
        <dbReference type="EMBL" id="KAF0698897.1"/>
    </source>
</evidence>
<dbReference type="EMBL" id="CAADRA010005233">
    <property type="protein sequence ID" value="VFT87370.1"/>
    <property type="molecule type" value="Genomic_DNA"/>
</dbReference>
<dbReference type="EMBL" id="VJMH01005212">
    <property type="protein sequence ID" value="KAF0698897.1"/>
    <property type="molecule type" value="Genomic_DNA"/>
</dbReference>
<feature type="compositionally biased region" description="Pro residues" evidence="1">
    <location>
        <begin position="920"/>
        <end position="930"/>
    </location>
</feature>
<feature type="compositionally biased region" description="Low complexity" evidence="1">
    <location>
        <begin position="886"/>
        <end position="898"/>
    </location>
</feature>
<feature type="compositionally biased region" description="Basic and acidic residues" evidence="1">
    <location>
        <begin position="169"/>
        <end position="195"/>
    </location>
</feature>
<dbReference type="InterPro" id="IPR032940">
    <property type="entry name" value="CAMSAP"/>
</dbReference>
<organism evidence="4 5">
    <name type="scientific">Aphanomyces stellatus</name>
    <dbReference type="NCBI Taxonomy" id="120398"/>
    <lineage>
        <taxon>Eukaryota</taxon>
        <taxon>Sar</taxon>
        <taxon>Stramenopiles</taxon>
        <taxon>Oomycota</taxon>
        <taxon>Saprolegniomycetes</taxon>
        <taxon>Saprolegniales</taxon>
        <taxon>Verrucalvaceae</taxon>
        <taxon>Aphanomyces</taxon>
    </lineage>
</organism>
<dbReference type="InterPro" id="IPR011033">
    <property type="entry name" value="PRC_barrel-like_sf"/>
</dbReference>
<dbReference type="Gene3D" id="3.10.20.360">
    <property type="entry name" value="CKK domain"/>
    <property type="match status" value="1"/>
</dbReference>
<feature type="compositionally biased region" description="Low complexity" evidence="1">
    <location>
        <begin position="828"/>
        <end position="838"/>
    </location>
</feature>
<keyword evidence="5" id="KW-1185">Reference proteome</keyword>
<feature type="compositionally biased region" description="Polar residues" evidence="1">
    <location>
        <begin position="640"/>
        <end position="655"/>
    </location>
</feature>
<feature type="region of interest" description="Disordered" evidence="1">
    <location>
        <begin position="510"/>
        <end position="571"/>
    </location>
</feature>
<evidence type="ECO:0000313" key="4">
    <source>
        <dbReference type="EMBL" id="VFT87370.1"/>
    </source>
</evidence>
<evidence type="ECO:0000256" key="1">
    <source>
        <dbReference type="SAM" id="MobiDB-lite"/>
    </source>
</evidence>
<dbReference type="SMART" id="SM01051">
    <property type="entry name" value="CAMSAP_CKK"/>
    <property type="match status" value="1"/>
</dbReference>
<dbReference type="InterPro" id="IPR014797">
    <property type="entry name" value="CKK_CAMSAP"/>
</dbReference>
<feature type="compositionally biased region" description="Basic and acidic residues" evidence="1">
    <location>
        <begin position="205"/>
        <end position="231"/>
    </location>
</feature>
<feature type="region of interest" description="Disordered" evidence="1">
    <location>
        <begin position="169"/>
        <end position="276"/>
    </location>
</feature>
<proteinExistence type="predicted"/>
<name>A0A485KRL9_9STRA</name>
<sequence>MAAAPAMAREGQVCASLAFAARMLLHNPNDVLQKETLQAMVVEAHHTGMQHGGACRGLDVAAILKLELPGMQHVASMPRVVLGFIRGGTQACRAAVDETADDRRACVCVVLPTRVLVVATLGLKRLVYICPGKIKVVKDADTVARMILDEAGSNKDAAYAMHVLMAKHENQPDEEKCDGTTKGTADETPHVKETADESATSVQENRWDQPRHEAERRTENDTPLEKVHLEGDDASETNDVTRQSPTTPLAMHDAPSDDVPSSHEYLGDTNSESQSMELNPLPAIESRPEALVGTPDNVKEPQGDAPVSQWTPSPRKPCDTTIHALVTTTRRSTTTPGQLKYKSKLGEAVWWKLDYRAKQLREQGQLGERKTNDKWGTMSVVTKNVRAKALSQTPIQIREANQSHHEQATGQQHQYDPASIGTSPTEDAIANTVFCGSAIIGDADASPRPSPARFRDLESRTAPLPSTIESVQGNEPLLSTEFLDAAGMAGAKSPGFVLVCPQFAKLNSKGKVDDGDDVTLTSPRTCNDDKFDFSQTEDPPATPSDARRVTMDEDFDGTTTSPLQSPSLGSPIDAVVQSDYLIQRVMASPSRSPGIPSPTPSHVSGVDSIIHSFPPAQPEISKCDRDATTTGYQLHGCNASPFSNSDQPRISNSPEVSPHMPPSNPSTPKREEVVMRPATPIRSSPSIQFDATLAHPQPSPTVEPPSKARLPAFPGDTVAISSVRLPTECEFVLHASPRDGDDSLPLTRSRRQSAKLIASLSPCATTPASSPIVHAAPSPPRVLGRRSTDEVDFHTLLPPPSTLRLSNHAVAPSISKRSAMDVFLKSQQQNQHPIPNQQVSPNSCRLTDQRRNQPIPAKEMVAHATVTTISIEGGVEAATKSLHAVSPQPSSKQSNPPQAALDLSPPPTVDPNDTTSPLSSPGPPPPPPPEAVTVVSSPITAARSTRNPHLMVNLIDSPMDRSAKLMELRAKKLKQLQDRKDKTMKSHVVGQDEPANASSSASLRPLKVSSNRQLIQNAIETNLLAGTACELERVKVVQVLQDHPGDNFIVAFKGNVHDTKLAFKGLYALEKGEFVYKVYGQGPAELHASVVKQFFRYNSGKKAFVPVSTRSFTIKTDGAALLDECFKKKKPAPMLSDSVI</sequence>
<feature type="compositionally biased region" description="Polar residues" evidence="1">
    <location>
        <begin position="237"/>
        <end position="247"/>
    </location>
</feature>
<dbReference type="InterPro" id="IPR038209">
    <property type="entry name" value="CKK_dom_sf"/>
</dbReference>
<feature type="region of interest" description="Disordered" evidence="1">
    <location>
        <begin position="634"/>
        <end position="672"/>
    </location>
</feature>
<evidence type="ECO:0000259" key="2">
    <source>
        <dbReference type="PROSITE" id="PS51508"/>
    </source>
</evidence>
<dbReference type="Proteomes" id="UP000332933">
    <property type="component" value="Unassembled WGS sequence"/>
</dbReference>
<feature type="region of interest" description="Disordered" evidence="1">
    <location>
        <begin position="977"/>
        <end position="1003"/>
    </location>
</feature>
<dbReference type="PROSITE" id="PS51508">
    <property type="entry name" value="CKK"/>
    <property type="match status" value="1"/>
</dbReference>
<gene>
    <name evidence="4" type="primary">Aste57867_10497</name>
    <name evidence="3" type="ORF">As57867_010457</name>
    <name evidence="4" type="ORF">ASTE57867_10497</name>
</gene>
<accession>A0A485KRL9</accession>
<dbReference type="AlphaFoldDB" id="A0A485KRL9"/>
<dbReference type="Pfam" id="PF08683">
    <property type="entry name" value="CAMSAP_CKK"/>
    <property type="match status" value="1"/>
</dbReference>
<feature type="compositionally biased region" description="Polar residues" evidence="1">
    <location>
        <begin position="557"/>
        <end position="568"/>
    </location>
</feature>
<feature type="region of interest" description="Disordered" evidence="1">
    <location>
        <begin position="299"/>
        <end position="318"/>
    </location>
</feature>
<dbReference type="OrthoDB" id="2125658at2759"/>
<feature type="compositionally biased region" description="Polar residues" evidence="1">
    <location>
        <begin position="408"/>
        <end position="423"/>
    </location>
</feature>
<reference evidence="3" key="2">
    <citation type="submission" date="2019-06" db="EMBL/GenBank/DDBJ databases">
        <title>Genomics analysis of Aphanomyces spp. identifies a new class of oomycete effector associated with host adaptation.</title>
        <authorList>
            <person name="Gaulin E."/>
        </authorList>
    </citation>
    <scope>NUCLEOTIDE SEQUENCE</scope>
    <source>
        <strain evidence="3">CBS 578.67</strain>
    </source>
</reference>
<feature type="domain" description="CKK" evidence="2">
    <location>
        <begin position="999"/>
        <end position="1136"/>
    </location>
</feature>
<evidence type="ECO:0000313" key="5">
    <source>
        <dbReference type="Proteomes" id="UP000332933"/>
    </source>
</evidence>